<evidence type="ECO:0000259" key="5">
    <source>
        <dbReference type="SMART" id="SM00226"/>
    </source>
</evidence>
<comment type="similarity">
    <text evidence="1">Belongs to the low molecular weight phosphotyrosine protein phosphatase family.</text>
</comment>
<dbReference type="SUPFAM" id="SSF52788">
    <property type="entry name" value="Phosphotyrosine protein phosphatases I"/>
    <property type="match status" value="1"/>
</dbReference>
<proteinExistence type="inferred from homology"/>
<dbReference type="PRINTS" id="PR00719">
    <property type="entry name" value="LMWPTPASE"/>
</dbReference>
<evidence type="ECO:0000256" key="3">
    <source>
        <dbReference type="ARBA" id="ARBA00022912"/>
    </source>
</evidence>
<evidence type="ECO:0000313" key="6">
    <source>
        <dbReference type="EMBL" id="TLP78848.1"/>
    </source>
</evidence>
<dbReference type="RefSeq" id="WP_138169363.1">
    <property type="nucleotide sequence ID" value="NZ_VAWA01000003.1"/>
</dbReference>
<feature type="domain" description="Phosphotyrosine protein phosphatase I" evidence="5">
    <location>
        <begin position="5"/>
        <end position="189"/>
    </location>
</feature>
<name>A0A5R9AJS9_9MICC</name>
<dbReference type="OrthoDB" id="9784339at2"/>
<dbReference type="PANTHER" id="PTHR11717:SF31">
    <property type="entry name" value="LOW MOLECULAR WEIGHT PROTEIN-TYROSINE-PHOSPHATASE ETP-RELATED"/>
    <property type="match status" value="1"/>
</dbReference>
<feature type="active site" evidence="4">
    <location>
        <position position="17"/>
    </location>
</feature>
<dbReference type="Gene3D" id="3.40.50.2300">
    <property type="match status" value="1"/>
</dbReference>
<dbReference type="InterPro" id="IPR036196">
    <property type="entry name" value="Ptyr_pPase_sf"/>
</dbReference>
<reference evidence="6 7" key="1">
    <citation type="submission" date="2019-05" db="EMBL/GenBank/DDBJ databases">
        <title>Nesterenkonia sp. GY239, isolated from the Southern Atlantic Ocean.</title>
        <authorList>
            <person name="Zhang G."/>
        </authorList>
    </citation>
    <scope>NUCLEOTIDE SEQUENCE [LARGE SCALE GENOMIC DNA]</scope>
    <source>
        <strain evidence="6 7">GY239</strain>
    </source>
</reference>
<dbReference type="Proteomes" id="UP000306544">
    <property type="component" value="Unassembled WGS sequence"/>
</dbReference>
<protein>
    <submittedName>
        <fullName evidence="6">Low molecular weight phosphatase family protein</fullName>
    </submittedName>
</protein>
<comment type="caution">
    <text evidence="6">The sequence shown here is derived from an EMBL/GenBank/DDBJ whole genome shotgun (WGS) entry which is preliminary data.</text>
</comment>
<dbReference type="EMBL" id="VAWA01000003">
    <property type="protein sequence ID" value="TLP78848.1"/>
    <property type="molecule type" value="Genomic_DNA"/>
</dbReference>
<evidence type="ECO:0000313" key="7">
    <source>
        <dbReference type="Proteomes" id="UP000306544"/>
    </source>
</evidence>
<dbReference type="InterPro" id="IPR050438">
    <property type="entry name" value="LMW_PTPase"/>
</dbReference>
<feature type="active site" description="Proton donor" evidence="4">
    <location>
        <position position="126"/>
    </location>
</feature>
<dbReference type="SMART" id="SM00226">
    <property type="entry name" value="LMWPc"/>
    <property type="match status" value="1"/>
</dbReference>
<gene>
    <name evidence="6" type="ORF">FEF27_03000</name>
</gene>
<dbReference type="AlphaFoldDB" id="A0A5R9AJS9"/>
<keyword evidence="7" id="KW-1185">Reference proteome</keyword>
<accession>A0A5R9AJS9</accession>
<dbReference type="InterPro" id="IPR023485">
    <property type="entry name" value="Ptyr_pPase"/>
</dbReference>
<dbReference type="PANTHER" id="PTHR11717">
    <property type="entry name" value="LOW MOLECULAR WEIGHT PROTEIN TYROSINE PHOSPHATASE"/>
    <property type="match status" value="1"/>
</dbReference>
<dbReference type="Pfam" id="PF01451">
    <property type="entry name" value="LMWPc"/>
    <property type="match status" value="1"/>
</dbReference>
<evidence type="ECO:0000256" key="4">
    <source>
        <dbReference type="PIRSR" id="PIRSR617867-1"/>
    </source>
</evidence>
<keyword evidence="3" id="KW-0904">Protein phosphatase</keyword>
<dbReference type="InterPro" id="IPR017867">
    <property type="entry name" value="Tyr_phospatase_low_mol_wt"/>
</dbReference>
<feature type="active site" description="Nucleophile" evidence="4">
    <location>
        <position position="11"/>
    </location>
</feature>
<sequence length="194" mass="20936">MATTYTVLAVCTGNICRSPAMERLLARIFREEPDIEVRSAGTYAHDGEDMQEPMKQRVSDYGADAEDFTAQQLTPSAVEDADLILAATREHIEDMAAEVPAARARMFTLPEFARLLQSGGSAEIDDAAGGGRTAAETLAALVPRLDQARLASGAATREDDVVDPYMLPESVFDTSFRQIREPVEALADALGLSE</sequence>
<evidence type="ECO:0000256" key="2">
    <source>
        <dbReference type="ARBA" id="ARBA00022801"/>
    </source>
</evidence>
<organism evidence="6 7">
    <name type="scientific">Nesterenkonia sphaerica</name>
    <dbReference type="NCBI Taxonomy" id="1804988"/>
    <lineage>
        <taxon>Bacteria</taxon>
        <taxon>Bacillati</taxon>
        <taxon>Actinomycetota</taxon>
        <taxon>Actinomycetes</taxon>
        <taxon>Micrococcales</taxon>
        <taxon>Micrococcaceae</taxon>
        <taxon>Nesterenkonia</taxon>
    </lineage>
</organism>
<evidence type="ECO:0000256" key="1">
    <source>
        <dbReference type="ARBA" id="ARBA00011063"/>
    </source>
</evidence>
<dbReference type="GO" id="GO:0004725">
    <property type="term" value="F:protein tyrosine phosphatase activity"/>
    <property type="evidence" value="ECO:0007669"/>
    <property type="project" value="InterPro"/>
</dbReference>
<keyword evidence="2" id="KW-0378">Hydrolase</keyword>